<protein>
    <submittedName>
        <fullName evidence="8">Transmembrane protein 179-like</fullName>
    </submittedName>
</protein>
<gene>
    <name evidence="8" type="primary">LOC114471453</name>
</gene>
<dbReference type="Ensembl" id="ENSGWIT00000016860.1">
    <property type="protein sequence ID" value="ENSGWIP00000015260.1"/>
    <property type="gene ID" value="ENSGWIG00000008567.1"/>
</dbReference>
<feature type="transmembrane region" description="Helical" evidence="7">
    <location>
        <begin position="108"/>
        <end position="132"/>
    </location>
</feature>
<keyword evidence="9" id="KW-1185">Reference proteome</keyword>
<dbReference type="Proteomes" id="UP000694680">
    <property type="component" value="Chromosome 10"/>
</dbReference>
<sequence>MELDRRLLLVHCAVHGLCVAAGLLLVVPMALNGSAFKGRCALFSSGYWSSGQPAGEEPRLVLHQWGPPAACQFATFVGIFTVLYGAAQCWRGLLYLHGRHDDNLFSSFLTVLLSVCVLFLSGGASIIMSLGFSSWCDVVTNNNMRPYSCADSQLVALHLDVDTSSFYTDLSLAQASLWAVTSLWLAQFLLSFLRLFHSHSQHLTGPCLLREKEMLLGSSLSSSSSSPSPPPLTPTLLI</sequence>
<evidence type="ECO:0000256" key="4">
    <source>
        <dbReference type="ARBA" id="ARBA00023136"/>
    </source>
</evidence>
<feature type="transmembrane region" description="Helical" evidence="7">
    <location>
        <begin position="7"/>
        <end position="27"/>
    </location>
</feature>
<keyword evidence="4 7" id="KW-0472">Membrane</keyword>
<evidence type="ECO:0000256" key="6">
    <source>
        <dbReference type="SAM" id="MobiDB-lite"/>
    </source>
</evidence>
<evidence type="ECO:0000256" key="2">
    <source>
        <dbReference type="ARBA" id="ARBA00022692"/>
    </source>
</evidence>
<keyword evidence="2 7" id="KW-0812">Transmembrane</keyword>
<dbReference type="InterPro" id="IPR059010">
    <property type="entry name" value="TMEM179-179B"/>
</dbReference>
<feature type="transmembrane region" description="Helical" evidence="7">
    <location>
        <begin position="175"/>
        <end position="196"/>
    </location>
</feature>
<reference evidence="8" key="2">
    <citation type="submission" date="2025-05" db="UniProtKB">
        <authorList>
            <consortium name="Ensembl"/>
        </authorList>
    </citation>
    <scope>IDENTIFICATION</scope>
</reference>
<dbReference type="AlphaFoldDB" id="A0A8C5E661"/>
<dbReference type="Pfam" id="PF26158">
    <property type="entry name" value="Claudin_TMEM179-179B"/>
    <property type="match status" value="1"/>
</dbReference>
<dbReference type="PANTHER" id="PTHR31872:SF6">
    <property type="entry name" value="TRANSMEMBRANE PROTEIN 179"/>
    <property type="match status" value="1"/>
</dbReference>
<evidence type="ECO:0000313" key="9">
    <source>
        <dbReference type="Proteomes" id="UP000694680"/>
    </source>
</evidence>
<evidence type="ECO:0000256" key="3">
    <source>
        <dbReference type="ARBA" id="ARBA00022989"/>
    </source>
</evidence>
<reference evidence="8" key="1">
    <citation type="submission" date="2020-06" db="EMBL/GenBank/DDBJ databases">
        <authorList>
            <consortium name="Wellcome Sanger Institute Data Sharing"/>
        </authorList>
    </citation>
    <scope>NUCLEOTIDE SEQUENCE [LARGE SCALE GENOMIC DNA]</scope>
</reference>
<accession>A0A8C5E661</accession>
<evidence type="ECO:0000256" key="5">
    <source>
        <dbReference type="ARBA" id="ARBA00093776"/>
    </source>
</evidence>
<dbReference type="OrthoDB" id="6423876at2759"/>
<evidence type="ECO:0000256" key="1">
    <source>
        <dbReference type="ARBA" id="ARBA00004141"/>
    </source>
</evidence>
<dbReference type="PANTHER" id="PTHR31872">
    <property type="entry name" value="TRANSMEMBRANE PROTEIN 179"/>
    <property type="match status" value="1"/>
</dbReference>
<dbReference type="GeneID" id="114471453"/>
<feature type="compositionally biased region" description="Pro residues" evidence="6">
    <location>
        <begin position="227"/>
        <end position="238"/>
    </location>
</feature>
<dbReference type="Ensembl" id="ENSGWIT00000016858.1">
    <property type="protein sequence ID" value="ENSGWIP00000015258.1"/>
    <property type="gene ID" value="ENSGWIG00000008567.1"/>
</dbReference>
<name>A0A8C5E661_GOUWI</name>
<comment type="similarity">
    <text evidence="5">Belongs to the TMEM179 family.</text>
</comment>
<dbReference type="InterPro" id="IPR029673">
    <property type="entry name" value="TMEM179"/>
</dbReference>
<feature type="region of interest" description="Disordered" evidence="6">
    <location>
        <begin position="219"/>
        <end position="238"/>
    </location>
</feature>
<evidence type="ECO:0000256" key="7">
    <source>
        <dbReference type="SAM" id="Phobius"/>
    </source>
</evidence>
<dbReference type="RefSeq" id="XP_028316077.1">
    <property type="nucleotide sequence ID" value="XM_028460276.1"/>
</dbReference>
<organism evidence="8 9">
    <name type="scientific">Gouania willdenowi</name>
    <name type="common">Blunt-snouted clingfish</name>
    <name type="synonym">Lepadogaster willdenowi</name>
    <dbReference type="NCBI Taxonomy" id="441366"/>
    <lineage>
        <taxon>Eukaryota</taxon>
        <taxon>Metazoa</taxon>
        <taxon>Chordata</taxon>
        <taxon>Craniata</taxon>
        <taxon>Vertebrata</taxon>
        <taxon>Euteleostomi</taxon>
        <taxon>Actinopterygii</taxon>
        <taxon>Neopterygii</taxon>
        <taxon>Teleostei</taxon>
        <taxon>Neoteleostei</taxon>
        <taxon>Acanthomorphata</taxon>
        <taxon>Ovalentaria</taxon>
        <taxon>Blenniimorphae</taxon>
        <taxon>Blenniiformes</taxon>
        <taxon>Gobiesocoidei</taxon>
        <taxon>Gobiesocidae</taxon>
        <taxon>Gobiesocinae</taxon>
        <taxon>Gouania</taxon>
    </lineage>
</organism>
<evidence type="ECO:0000313" key="8">
    <source>
        <dbReference type="Ensembl" id="ENSGWIP00000015258.1"/>
    </source>
</evidence>
<comment type="subcellular location">
    <subcellularLocation>
        <location evidence="1">Membrane</location>
        <topology evidence="1">Multi-pass membrane protein</topology>
    </subcellularLocation>
</comment>
<feature type="transmembrane region" description="Helical" evidence="7">
    <location>
        <begin position="65"/>
        <end position="87"/>
    </location>
</feature>
<proteinExistence type="inferred from homology"/>
<keyword evidence="3 7" id="KW-1133">Transmembrane helix</keyword>